<accession>A0A7W8UKY2</accession>
<dbReference type="Proteomes" id="UP000528824">
    <property type="component" value="Unassembled WGS sequence"/>
</dbReference>
<dbReference type="EMBL" id="JACHBC010000002">
    <property type="protein sequence ID" value="MBB5559891.1"/>
    <property type="molecule type" value="Genomic_DNA"/>
</dbReference>
<protein>
    <submittedName>
        <fullName evidence="2">Uncharacterized protein</fullName>
    </submittedName>
</protein>
<evidence type="ECO:0000256" key="1">
    <source>
        <dbReference type="SAM" id="Phobius"/>
    </source>
</evidence>
<proteinExistence type="predicted"/>
<organism evidence="2 3">
    <name type="scientific">Rhizobium lentis</name>
    <dbReference type="NCBI Taxonomy" id="1138194"/>
    <lineage>
        <taxon>Bacteria</taxon>
        <taxon>Pseudomonadati</taxon>
        <taxon>Pseudomonadota</taxon>
        <taxon>Alphaproteobacteria</taxon>
        <taxon>Hyphomicrobiales</taxon>
        <taxon>Rhizobiaceae</taxon>
        <taxon>Rhizobium/Agrobacterium group</taxon>
        <taxon>Rhizobium</taxon>
    </lineage>
</organism>
<keyword evidence="1" id="KW-1133">Transmembrane helix</keyword>
<name>A0A7W8UKY2_9HYPH</name>
<keyword evidence="1" id="KW-0472">Membrane</keyword>
<feature type="transmembrane region" description="Helical" evidence="1">
    <location>
        <begin position="54"/>
        <end position="72"/>
    </location>
</feature>
<dbReference type="AlphaFoldDB" id="A0A7W8UKY2"/>
<dbReference type="RefSeq" id="WP_183914466.1">
    <property type="nucleotide sequence ID" value="NZ_JACHBB010000002.1"/>
</dbReference>
<sequence length="124" mass="13694">MIRRLPRDVPPIRHKVRPRQTQAGPSYVVIVMTGVTNFGLCALMLVLAGGTSTHYLVLAGLSFPACLATIEARRRRGRERRRVTADHFLSHAATALTMLQWCYVAVIVFGSFSSSQSIILRSIG</sequence>
<keyword evidence="1" id="KW-0812">Transmembrane</keyword>
<evidence type="ECO:0000313" key="3">
    <source>
        <dbReference type="Proteomes" id="UP000528824"/>
    </source>
</evidence>
<gene>
    <name evidence="2" type="ORF">GGI59_001534</name>
</gene>
<evidence type="ECO:0000313" key="2">
    <source>
        <dbReference type="EMBL" id="MBB5559891.1"/>
    </source>
</evidence>
<feature type="transmembrane region" description="Helical" evidence="1">
    <location>
        <begin position="27"/>
        <end position="48"/>
    </location>
</feature>
<keyword evidence="3" id="KW-1185">Reference proteome</keyword>
<reference evidence="2 3" key="1">
    <citation type="submission" date="2020-08" db="EMBL/GenBank/DDBJ databases">
        <title>Genomic Encyclopedia of Type Strains, Phase IV (KMG-V): Genome sequencing to study the core and pangenomes of soil and plant-associated prokaryotes.</title>
        <authorList>
            <person name="Whitman W."/>
        </authorList>
    </citation>
    <scope>NUCLEOTIDE SEQUENCE [LARGE SCALE GENOMIC DNA]</scope>
    <source>
        <strain evidence="2 3">SEMIA 4034</strain>
    </source>
</reference>
<comment type="caution">
    <text evidence="2">The sequence shown here is derived from an EMBL/GenBank/DDBJ whole genome shotgun (WGS) entry which is preliminary data.</text>
</comment>
<feature type="transmembrane region" description="Helical" evidence="1">
    <location>
        <begin position="93"/>
        <end position="112"/>
    </location>
</feature>